<feature type="region of interest" description="Disordered" evidence="1">
    <location>
        <begin position="1"/>
        <end position="26"/>
    </location>
</feature>
<dbReference type="EMBL" id="VDEP01000037">
    <property type="protein sequence ID" value="KAA1135798.1"/>
    <property type="molecule type" value="Genomic_DNA"/>
</dbReference>
<sequence length="66" mass="7365">MSSHEQNKELHLIHKNQGRRQTKACTAPWSGERELVQDSSCANLLKLETGSLTIGSVFCGQQETHD</sequence>
<evidence type="ECO:0000313" key="3">
    <source>
        <dbReference type="Proteomes" id="UP000325313"/>
    </source>
</evidence>
<name>A0A5B0SCX7_PUCGR</name>
<organism evidence="2 3">
    <name type="scientific">Puccinia graminis f. sp. tritici</name>
    <dbReference type="NCBI Taxonomy" id="56615"/>
    <lineage>
        <taxon>Eukaryota</taxon>
        <taxon>Fungi</taxon>
        <taxon>Dikarya</taxon>
        <taxon>Basidiomycota</taxon>
        <taxon>Pucciniomycotina</taxon>
        <taxon>Pucciniomycetes</taxon>
        <taxon>Pucciniales</taxon>
        <taxon>Pucciniaceae</taxon>
        <taxon>Puccinia</taxon>
    </lineage>
</organism>
<protein>
    <submittedName>
        <fullName evidence="2">Uncharacterized protein</fullName>
    </submittedName>
</protein>
<evidence type="ECO:0000313" key="2">
    <source>
        <dbReference type="EMBL" id="KAA1135798.1"/>
    </source>
</evidence>
<comment type="caution">
    <text evidence="2">The sequence shown here is derived from an EMBL/GenBank/DDBJ whole genome shotgun (WGS) entry which is preliminary data.</text>
</comment>
<gene>
    <name evidence="2" type="ORF">PGTUg99_025209</name>
</gene>
<accession>A0A5B0SCX7</accession>
<dbReference type="Proteomes" id="UP000325313">
    <property type="component" value="Unassembled WGS sequence"/>
</dbReference>
<feature type="compositionally biased region" description="Basic and acidic residues" evidence="1">
    <location>
        <begin position="1"/>
        <end position="12"/>
    </location>
</feature>
<feature type="compositionally biased region" description="Basic residues" evidence="1">
    <location>
        <begin position="13"/>
        <end position="22"/>
    </location>
</feature>
<reference evidence="2 3" key="1">
    <citation type="submission" date="2019-05" db="EMBL/GenBank/DDBJ databases">
        <title>Emergence of the Ug99 lineage of the wheat stem rust pathogen through somatic hybridization.</title>
        <authorList>
            <person name="Li F."/>
            <person name="Upadhyaya N.M."/>
            <person name="Sperschneider J."/>
            <person name="Matny O."/>
            <person name="Nguyen-Phuc H."/>
            <person name="Mago R."/>
            <person name="Raley C."/>
            <person name="Miller M.E."/>
            <person name="Silverstein K.A.T."/>
            <person name="Henningsen E."/>
            <person name="Hirsch C.D."/>
            <person name="Visser B."/>
            <person name="Pretorius Z.A."/>
            <person name="Steffenson B.J."/>
            <person name="Schwessinger B."/>
            <person name="Dodds P.N."/>
            <person name="Figueroa M."/>
        </authorList>
    </citation>
    <scope>NUCLEOTIDE SEQUENCE [LARGE SCALE GENOMIC DNA]</scope>
    <source>
        <strain evidence="2 3">Ug99</strain>
    </source>
</reference>
<evidence type="ECO:0000256" key="1">
    <source>
        <dbReference type="SAM" id="MobiDB-lite"/>
    </source>
</evidence>
<proteinExistence type="predicted"/>
<dbReference type="AlphaFoldDB" id="A0A5B0SCX7"/>